<dbReference type="EMBL" id="WUUL01000005">
    <property type="protein sequence ID" value="MXQ53928.1"/>
    <property type="molecule type" value="Genomic_DNA"/>
</dbReference>
<keyword evidence="2" id="KW-1185">Reference proteome</keyword>
<evidence type="ECO:0008006" key="3">
    <source>
        <dbReference type="Google" id="ProtNLM"/>
    </source>
</evidence>
<evidence type="ECO:0000313" key="2">
    <source>
        <dbReference type="Proteomes" id="UP000430692"/>
    </source>
</evidence>
<gene>
    <name evidence="1" type="ORF">GSM42_09405</name>
</gene>
<comment type="caution">
    <text evidence="1">The sequence shown here is derived from an EMBL/GenBank/DDBJ whole genome shotgun (WGS) entry which is preliminary data.</text>
</comment>
<dbReference type="RefSeq" id="WP_028777849.1">
    <property type="nucleotide sequence ID" value="NZ_WUUL01000005.1"/>
</dbReference>
<name>A0A6I4VTU0_9BACL</name>
<protein>
    <recommendedName>
        <fullName evidence="3">YgiT-type zinc finger domain-containing protein</fullName>
    </recommendedName>
</protein>
<organism evidence="1 2">
    <name type="scientific">Shimazuella alba</name>
    <dbReference type="NCBI Taxonomy" id="2690964"/>
    <lineage>
        <taxon>Bacteria</taxon>
        <taxon>Bacillati</taxon>
        <taxon>Bacillota</taxon>
        <taxon>Bacilli</taxon>
        <taxon>Bacillales</taxon>
        <taxon>Thermoactinomycetaceae</taxon>
        <taxon>Shimazuella</taxon>
    </lineage>
</organism>
<dbReference type="Proteomes" id="UP000430692">
    <property type="component" value="Unassembled WGS sequence"/>
</dbReference>
<sequence length="138" mass="15882">MIYCCGASMIGMVGSLKQKSVKVHQVPLLFCPVCHNVEVHPAAKEQFDLVLEYALEDRVKETSLYEQVDPELMATWKESCFSFQEDDVEAVLREQIDLSLDLLLISKPDQSWANELKNRLRVLSKRLIQLERQKESSL</sequence>
<accession>A0A6I4VTU0</accession>
<reference evidence="1 2" key="1">
    <citation type="submission" date="2019-12" db="EMBL/GenBank/DDBJ databases">
        <title>Whole-genome analyses of novel actinobacteria.</title>
        <authorList>
            <person name="Sahin N."/>
            <person name="Saygin H."/>
        </authorList>
    </citation>
    <scope>NUCLEOTIDE SEQUENCE [LARGE SCALE GENOMIC DNA]</scope>
    <source>
        <strain evidence="1 2">KC615</strain>
    </source>
</reference>
<evidence type="ECO:0000313" key="1">
    <source>
        <dbReference type="EMBL" id="MXQ53928.1"/>
    </source>
</evidence>
<proteinExistence type="predicted"/>
<dbReference type="AlphaFoldDB" id="A0A6I4VTU0"/>